<feature type="region of interest" description="Disordered" evidence="1">
    <location>
        <begin position="182"/>
        <end position="307"/>
    </location>
</feature>
<sequence length="342" mass="38445">MENSRLATIEERCTRTLCGMLAPILIEIYNELYKESMVDPNVPENKKLFDFQRRLKATQHWNTLQIESRVRKIEAAIPDLMEVLEAIFLVNAQIWGSIRYEGEDDEDTLQLKLPTKEAFCHNLIIEGAEQIFNDPYLYDKRKQTTSNHHSRRMYLIKLLCDCSSTVLDKAFPREDILRRFMQSEREKRTKKQKSHDSDSDTDTETAKKNKIIVDTDSDDSSDDDDEVQLTSLPTEDEDISEPVGNYSIQDDSDSDDDDGPPEMKTVSHFGAPQSNNPQFITSSNPLPPPPPPAPPAQFALNNGMVSPPVTQQVAAPVAIPGLEPAPQQASQPAVGGTNNFAL</sequence>
<evidence type="ECO:0000256" key="1">
    <source>
        <dbReference type="SAM" id="MobiDB-lite"/>
    </source>
</evidence>
<protein>
    <submittedName>
        <fullName evidence="2">Uncharacterized protein</fullName>
    </submittedName>
</protein>
<organism evidence="2">
    <name type="scientific">viral metagenome</name>
    <dbReference type="NCBI Taxonomy" id="1070528"/>
    <lineage>
        <taxon>unclassified sequences</taxon>
        <taxon>metagenomes</taxon>
        <taxon>organismal metagenomes</taxon>
    </lineage>
</organism>
<evidence type="ECO:0000313" key="2">
    <source>
        <dbReference type="EMBL" id="QHU14569.1"/>
    </source>
</evidence>
<dbReference type="Pfam" id="PF19068">
    <property type="entry name" value="DUF5764"/>
    <property type="match status" value="1"/>
</dbReference>
<feature type="compositionally biased region" description="Pro residues" evidence="1">
    <location>
        <begin position="285"/>
        <end position="295"/>
    </location>
</feature>
<feature type="compositionally biased region" description="Acidic residues" evidence="1">
    <location>
        <begin position="250"/>
        <end position="260"/>
    </location>
</feature>
<dbReference type="InterPro" id="IPR043913">
    <property type="entry name" value="DUF5764"/>
</dbReference>
<reference evidence="2" key="1">
    <citation type="journal article" date="2020" name="Nature">
        <title>Giant virus diversity and host interactions through global metagenomics.</title>
        <authorList>
            <person name="Schulz F."/>
            <person name="Roux S."/>
            <person name="Paez-Espino D."/>
            <person name="Jungbluth S."/>
            <person name="Walsh D.A."/>
            <person name="Denef V.J."/>
            <person name="McMahon K.D."/>
            <person name="Konstantinidis K.T."/>
            <person name="Eloe-Fadrosh E.A."/>
            <person name="Kyrpides N.C."/>
            <person name="Woyke T."/>
        </authorList>
    </citation>
    <scope>NUCLEOTIDE SEQUENCE</scope>
    <source>
        <strain evidence="2">GVMAG-S-1102113-126</strain>
    </source>
</reference>
<feature type="compositionally biased region" description="Basic and acidic residues" evidence="1">
    <location>
        <begin position="194"/>
        <end position="213"/>
    </location>
</feature>
<proteinExistence type="predicted"/>
<name>A0A6C0KA69_9ZZZZ</name>
<dbReference type="AlphaFoldDB" id="A0A6C0KA69"/>
<dbReference type="EMBL" id="MN740844">
    <property type="protein sequence ID" value="QHU14569.1"/>
    <property type="molecule type" value="Genomic_DNA"/>
</dbReference>
<feature type="compositionally biased region" description="Acidic residues" evidence="1">
    <location>
        <begin position="215"/>
        <end position="227"/>
    </location>
</feature>
<feature type="compositionally biased region" description="Polar residues" evidence="1">
    <location>
        <begin position="272"/>
        <end position="284"/>
    </location>
</feature>
<feature type="region of interest" description="Disordered" evidence="1">
    <location>
        <begin position="320"/>
        <end position="342"/>
    </location>
</feature>
<accession>A0A6C0KA69</accession>
<feature type="compositionally biased region" description="Polar residues" evidence="1">
    <location>
        <begin position="327"/>
        <end position="342"/>
    </location>
</feature>